<name>W6S684_9CLOT</name>
<evidence type="ECO:0000313" key="3">
    <source>
        <dbReference type="Proteomes" id="UP000019426"/>
    </source>
</evidence>
<sequence>MRRVINIKNMIVLIITLIIMIPVSYCVVSDINFKDNPNAIRDSIYRDYKDYFKYKEEHQQEEAGDRYIHYSLLPVETMIALDCVDIDRDFTQAGDKFISSYVDKYYLGATIYDKRDFNRMISVSVTEEINQLFHKYSEEGKPYLYKKVFIFIAIKFLFYFIMIYIIANSIVKRNREDKIDDGSMIKRSIFRRDM</sequence>
<dbReference type="KEGG" id="clt:CM240_2755"/>
<reference evidence="2 3" key="1">
    <citation type="submission" date="2013-11" db="EMBL/GenBank/DDBJ databases">
        <title>Complete genome sequence of Clostridum sp. M2/40.</title>
        <authorList>
            <person name="Wibberg D."/>
            <person name="Puehler A."/>
            <person name="Schlueter A."/>
        </authorList>
    </citation>
    <scope>NUCLEOTIDE SEQUENCE [LARGE SCALE GENOMIC DNA]</scope>
    <source>
        <strain evidence="3">M2/40</strain>
    </source>
</reference>
<organism evidence="2 3">
    <name type="scientific">Clostridium bornimense</name>
    <dbReference type="NCBI Taxonomy" id="1216932"/>
    <lineage>
        <taxon>Bacteria</taxon>
        <taxon>Bacillati</taxon>
        <taxon>Bacillota</taxon>
        <taxon>Clostridia</taxon>
        <taxon>Eubacteriales</taxon>
        <taxon>Clostridiaceae</taxon>
        <taxon>Clostridium</taxon>
    </lineage>
</organism>
<proteinExistence type="predicted"/>
<keyword evidence="1" id="KW-0812">Transmembrane</keyword>
<dbReference type="RefSeq" id="WP_044040069.1">
    <property type="nucleotide sequence ID" value="NZ_HG917869.1"/>
</dbReference>
<keyword evidence="1" id="KW-1133">Transmembrane helix</keyword>
<dbReference type="PATRIC" id="fig|1216932.3.peg.2717"/>
<accession>W6S684</accession>
<dbReference type="HOGENOM" id="CLU_1400347_0_0_9"/>
<keyword evidence="1" id="KW-0472">Membrane</keyword>
<dbReference type="Proteomes" id="UP000019426">
    <property type="component" value="Chromosome M2/40_rep2"/>
</dbReference>
<protein>
    <submittedName>
        <fullName evidence="2">Uncharacterized protein</fullName>
    </submittedName>
</protein>
<evidence type="ECO:0000313" key="2">
    <source>
        <dbReference type="EMBL" id="CDM69872.1"/>
    </source>
</evidence>
<dbReference type="EMBL" id="HG917869">
    <property type="protein sequence ID" value="CDM69872.1"/>
    <property type="molecule type" value="Genomic_DNA"/>
</dbReference>
<keyword evidence="3" id="KW-1185">Reference proteome</keyword>
<gene>
    <name evidence="2" type="ORF">CM240_2755</name>
</gene>
<feature type="transmembrane region" description="Helical" evidence="1">
    <location>
        <begin position="148"/>
        <end position="167"/>
    </location>
</feature>
<dbReference type="STRING" id="1216932.CM240_2755"/>
<evidence type="ECO:0000256" key="1">
    <source>
        <dbReference type="SAM" id="Phobius"/>
    </source>
</evidence>
<dbReference type="AlphaFoldDB" id="W6S684"/>